<reference evidence="4" key="1">
    <citation type="submission" date="2017-02" db="EMBL/GenBank/DDBJ databases">
        <authorList>
            <person name="Dridi B."/>
        </authorList>
    </citation>
    <scope>NUCLEOTIDE SEQUENCE [LARGE SCALE GENOMIC DNA]</scope>
    <source>
        <strain evidence="4">B Co 03.10</strain>
    </source>
</reference>
<dbReference type="InterPro" id="IPR050921">
    <property type="entry name" value="T4SS_GSP_E_ATPase"/>
</dbReference>
<dbReference type="InterPro" id="IPR001482">
    <property type="entry name" value="T2SS/T4SS_dom"/>
</dbReference>
<evidence type="ECO:0000313" key="4">
    <source>
        <dbReference type="Proteomes" id="UP000196581"/>
    </source>
</evidence>
<keyword evidence="4" id="KW-1185">Reference proteome</keyword>
<comment type="similarity">
    <text evidence="1">Belongs to the GSP E family.</text>
</comment>
<dbReference type="RefSeq" id="WP_087006704.1">
    <property type="nucleotide sequence ID" value="NZ_FWFF01000012.1"/>
</dbReference>
<dbReference type="EMBL" id="FWFF01000012">
    <property type="protein sequence ID" value="SLM97466.1"/>
    <property type="molecule type" value="Genomic_DNA"/>
</dbReference>
<evidence type="ECO:0000256" key="1">
    <source>
        <dbReference type="ARBA" id="ARBA00006611"/>
    </source>
</evidence>
<dbReference type="Pfam" id="PF00437">
    <property type="entry name" value="T2SSE"/>
    <property type="match status" value="1"/>
</dbReference>
<evidence type="ECO:0000313" key="3">
    <source>
        <dbReference type="EMBL" id="SLM97466.1"/>
    </source>
</evidence>
<proteinExistence type="inferred from homology"/>
<feature type="domain" description="Bacterial type II secretion system protein E" evidence="2">
    <location>
        <begin position="69"/>
        <end position="332"/>
    </location>
</feature>
<sequence>MTARIEGAPAPGEAGWLDSALVAEIRDDLLDHPGPVTDSAVAAAVRRSGRVLGSGAMLELVARLSAQLAGAGPLQPLLDRPRVTDVFVNGPRDVWADFGAGLEQVPLSLGSESDVRALAVRLAASGGRRLDDSSPLVDVRMPDGVRVNAVIPPLSGDVTVLSFRIPRPRAFTLPDLITDGFVPAALVTLIEETVARRANFLVSGGTGSGKTVLLGAMLSAAPQSHRLLLVEDSRELVVVHPHVVQLSARQANVEGVGDVPMTALVRNALRMRPDRLVVGEVRGEEVRDMLTALNTGHEGGCATVHANTCAAVPSRLEALGALAGMSAAAVHAQTSTAIDLLLHIRRDAAGPGRRGIAEVAVPVLVDDRVRTQLVWDRATGFQREGVAHLQRTFSAKSADPVSEGRP</sequence>
<gene>
    <name evidence="3" type="ORF">FM105_07135</name>
</gene>
<accession>A0A1X6XE97</accession>
<organism evidence="3 4">
    <name type="scientific">Brevibacterium yomogidense</name>
    <dbReference type="NCBI Taxonomy" id="946573"/>
    <lineage>
        <taxon>Bacteria</taxon>
        <taxon>Bacillati</taxon>
        <taxon>Actinomycetota</taxon>
        <taxon>Actinomycetes</taxon>
        <taxon>Micrococcales</taxon>
        <taxon>Brevibacteriaceae</taxon>
        <taxon>Brevibacterium</taxon>
    </lineage>
</organism>
<dbReference type="PANTHER" id="PTHR30486">
    <property type="entry name" value="TWITCHING MOTILITY PROTEIN PILT"/>
    <property type="match status" value="1"/>
</dbReference>
<dbReference type="InterPro" id="IPR022399">
    <property type="entry name" value="TadA-like_ATPase"/>
</dbReference>
<name>A0A1X6XE97_9MICO</name>
<dbReference type="PANTHER" id="PTHR30486:SF6">
    <property type="entry name" value="TYPE IV PILUS RETRACTATION ATPASE PILT"/>
    <property type="match status" value="1"/>
</dbReference>
<dbReference type="Proteomes" id="UP000196581">
    <property type="component" value="Unassembled WGS sequence"/>
</dbReference>
<dbReference type="NCBIfam" id="TIGR03819">
    <property type="entry name" value="heli_sec_ATPase"/>
    <property type="match status" value="1"/>
</dbReference>
<dbReference type="InterPro" id="IPR027417">
    <property type="entry name" value="P-loop_NTPase"/>
</dbReference>
<evidence type="ECO:0000259" key="2">
    <source>
        <dbReference type="Pfam" id="PF00437"/>
    </source>
</evidence>
<dbReference type="CDD" id="cd01130">
    <property type="entry name" value="VirB11-like_ATPase"/>
    <property type="match status" value="1"/>
</dbReference>
<dbReference type="Gene3D" id="3.40.50.300">
    <property type="entry name" value="P-loop containing nucleotide triphosphate hydrolases"/>
    <property type="match status" value="1"/>
</dbReference>
<protein>
    <submittedName>
        <fullName evidence="3">Flp pilus assembly protein, ATPase CpaF</fullName>
    </submittedName>
</protein>
<dbReference type="Gene3D" id="3.30.450.380">
    <property type="match status" value="1"/>
</dbReference>
<dbReference type="SUPFAM" id="SSF52540">
    <property type="entry name" value="P-loop containing nucleoside triphosphate hydrolases"/>
    <property type="match status" value="1"/>
</dbReference>
<dbReference type="AlphaFoldDB" id="A0A1X6XE97"/>
<dbReference type="GO" id="GO:0016887">
    <property type="term" value="F:ATP hydrolysis activity"/>
    <property type="evidence" value="ECO:0007669"/>
    <property type="project" value="InterPro"/>
</dbReference>